<organism evidence="1 2">
    <name type="scientific">Lithospermum erythrorhizon</name>
    <name type="common">Purple gromwell</name>
    <name type="synonym">Lithospermum officinale var. erythrorhizon</name>
    <dbReference type="NCBI Taxonomy" id="34254"/>
    <lineage>
        <taxon>Eukaryota</taxon>
        <taxon>Viridiplantae</taxon>
        <taxon>Streptophyta</taxon>
        <taxon>Embryophyta</taxon>
        <taxon>Tracheophyta</taxon>
        <taxon>Spermatophyta</taxon>
        <taxon>Magnoliopsida</taxon>
        <taxon>eudicotyledons</taxon>
        <taxon>Gunneridae</taxon>
        <taxon>Pentapetalae</taxon>
        <taxon>asterids</taxon>
        <taxon>lamiids</taxon>
        <taxon>Boraginales</taxon>
        <taxon>Boraginaceae</taxon>
        <taxon>Boraginoideae</taxon>
        <taxon>Lithospermeae</taxon>
        <taxon>Lithospermum</taxon>
    </lineage>
</organism>
<name>A0AAV3NR91_LITER</name>
<dbReference type="Proteomes" id="UP001454036">
    <property type="component" value="Unassembled WGS sequence"/>
</dbReference>
<evidence type="ECO:0000313" key="2">
    <source>
        <dbReference type="Proteomes" id="UP001454036"/>
    </source>
</evidence>
<sequence>MLDKEMMQTRCLKKCVKVLFVLLCVEHSNQISIQKCDMDGDVGYEYVILHVNHITLLVVHHLIALTRPFLAMKTRAKDYAQAGESRIHGFSRVLVKQQCFEAHGL</sequence>
<keyword evidence="2" id="KW-1185">Reference proteome</keyword>
<comment type="caution">
    <text evidence="1">The sequence shown here is derived from an EMBL/GenBank/DDBJ whole genome shotgun (WGS) entry which is preliminary data.</text>
</comment>
<protein>
    <submittedName>
        <fullName evidence="1">Uncharacterized protein</fullName>
    </submittedName>
</protein>
<accession>A0AAV3NR91</accession>
<reference evidence="1 2" key="1">
    <citation type="submission" date="2024-01" db="EMBL/GenBank/DDBJ databases">
        <title>The complete chloroplast genome sequence of Lithospermum erythrorhizon: insights into the phylogenetic relationship among Boraginaceae species and the maternal lineages of purple gromwells.</title>
        <authorList>
            <person name="Okada T."/>
            <person name="Watanabe K."/>
        </authorList>
    </citation>
    <scope>NUCLEOTIDE SEQUENCE [LARGE SCALE GENOMIC DNA]</scope>
</reference>
<gene>
    <name evidence="1" type="ORF">LIER_42680</name>
</gene>
<dbReference type="EMBL" id="BAABME010030552">
    <property type="protein sequence ID" value="GAA0141855.1"/>
    <property type="molecule type" value="Genomic_DNA"/>
</dbReference>
<dbReference type="AlphaFoldDB" id="A0AAV3NR91"/>
<proteinExistence type="predicted"/>
<evidence type="ECO:0000313" key="1">
    <source>
        <dbReference type="EMBL" id="GAA0141855.1"/>
    </source>
</evidence>